<keyword evidence="1" id="KW-0808">Transferase</keyword>
<gene>
    <name evidence="1" type="ordered locus">KKY_1645</name>
</gene>
<dbReference type="RefSeq" id="WP_014130810.1">
    <property type="nucleotide sequence ID" value="NC_016078.1"/>
</dbReference>
<keyword evidence="2" id="KW-1185">Reference proteome</keyword>
<evidence type="ECO:0000313" key="1">
    <source>
        <dbReference type="EMBL" id="AEQ51661.1"/>
    </source>
</evidence>
<name>G4RC13_PELHB</name>
<dbReference type="InterPro" id="IPR052922">
    <property type="entry name" value="Cytidylate_Kinase-2"/>
</dbReference>
<dbReference type="Gene3D" id="3.40.50.300">
    <property type="entry name" value="P-loop containing nucleotide triphosphate hydrolases"/>
    <property type="match status" value="1"/>
</dbReference>
<dbReference type="KEGG" id="phl:KKY_1645"/>
<accession>G4RC13</accession>
<sequence length="184" mass="20886">MGAGNSQFPRPETLGPRICIFGPSNSGKSTLAVAIGQTLGVPAVHLDLLHHQPNTDWVPRPPQEFERLHDDAITGERWVMEGNYSRLMPQRLRRATGIVWVDTAMPGNLWRYFRRTLFERDRIGSLEGGQDSLKWLMIHHIAFVQPKRRSQLEHVVKVSGLPFAKVESMAALNQLYAQWGLEKP</sequence>
<dbReference type="InterPro" id="IPR027417">
    <property type="entry name" value="P-loop_NTPase"/>
</dbReference>
<reference evidence="1 2" key="1">
    <citation type="journal article" date="2012" name="J. Bacteriol.">
        <title>Complete genome sequence of Pelagibacterium halotolerans B2T.</title>
        <authorList>
            <person name="Huo Y.Y."/>
            <person name="Cheng H."/>
            <person name="Han X.F."/>
            <person name="Jiang X.W."/>
            <person name="Sun C."/>
            <person name="Zhang X.Q."/>
            <person name="Zhu X.F."/>
            <person name="Liu Y.F."/>
            <person name="Li P.F."/>
            <person name="Ni P.X."/>
            <person name="Wu M."/>
        </authorList>
    </citation>
    <scope>NUCLEOTIDE SEQUENCE [LARGE SCALE GENOMIC DNA]</scope>
    <source>
        <strain evidence="2">DSM 22347 / JCM 15775 / CGMCC 1.7692 / B2</strain>
    </source>
</reference>
<dbReference type="GO" id="GO:0016301">
    <property type="term" value="F:kinase activity"/>
    <property type="evidence" value="ECO:0007669"/>
    <property type="project" value="UniProtKB-KW"/>
</dbReference>
<dbReference type="HOGENOM" id="CLU_092618_0_1_5"/>
<organism evidence="1 2">
    <name type="scientific">Pelagibacterium halotolerans (strain DSM 22347 / JCM 15775 / CGMCC 1.7692 / B2)</name>
    <dbReference type="NCBI Taxonomy" id="1082931"/>
    <lineage>
        <taxon>Bacteria</taxon>
        <taxon>Pseudomonadati</taxon>
        <taxon>Pseudomonadota</taxon>
        <taxon>Alphaproteobacteria</taxon>
        <taxon>Hyphomicrobiales</taxon>
        <taxon>Devosiaceae</taxon>
        <taxon>Pelagibacterium</taxon>
    </lineage>
</organism>
<dbReference type="AlphaFoldDB" id="G4RC13"/>
<dbReference type="EMBL" id="CP003075">
    <property type="protein sequence ID" value="AEQ51661.1"/>
    <property type="molecule type" value="Genomic_DNA"/>
</dbReference>
<dbReference type="STRING" id="1082931.KKY_1645"/>
<dbReference type="Proteomes" id="UP000008850">
    <property type="component" value="Chromosome"/>
</dbReference>
<dbReference type="SUPFAM" id="SSF52540">
    <property type="entry name" value="P-loop containing nucleoside triphosphate hydrolases"/>
    <property type="match status" value="1"/>
</dbReference>
<dbReference type="PANTHER" id="PTHR37816:SF1">
    <property type="entry name" value="TOXIN"/>
    <property type="match status" value="1"/>
</dbReference>
<proteinExistence type="predicted"/>
<keyword evidence="1" id="KW-0418">Kinase</keyword>
<dbReference type="PANTHER" id="PTHR37816">
    <property type="entry name" value="YALI0E33011P"/>
    <property type="match status" value="1"/>
</dbReference>
<protein>
    <submittedName>
        <fullName evidence="1">Adenylate kinase-related kinase</fullName>
    </submittedName>
</protein>
<evidence type="ECO:0000313" key="2">
    <source>
        <dbReference type="Proteomes" id="UP000008850"/>
    </source>
</evidence>
<dbReference type="eggNOG" id="COG0563">
    <property type="taxonomic scope" value="Bacteria"/>
</dbReference>